<evidence type="ECO:0000313" key="3">
    <source>
        <dbReference type="EMBL" id="RXG83505.1"/>
    </source>
</evidence>
<dbReference type="AlphaFoldDB" id="A0A4Q0Q3W1"/>
<evidence type="ECO:0000256" key="2">
    <source>
        <dbReference type="SAM" id="SignalP"/>
    </source>
</evidence>
<reference evidence="3 4" key="1">
    <citation type="submission" date="2018-11" db="EMBL/GenBank/DDBJ databases">
        <title>Bradyrhizobium sp. nov., isolated from effective nodules of peanut in China.</title>
        <authorList>
            <person name="Li Y."/>
        </authorList>
    </citation>
    <scope>NUCLEOTIDE SEQUENCE [LARGE SCALE GENOMIC DNA]</scope>
    <source>
        <strain evidence="3 4">CCBAU 51770</strain>
    </source>
</reference>
<feature type="chain" id="PRO_5020825107" evidence="2">
    <location>
        <begin position="20"/>
        <end position="73"/>
    </location>
</feature>
<gene>
    <name evidence="3" type="ORF">EAS61_42140</name>
</gene>
<evidence type="ECO:0000256" key="1">
    <source>
        <dbReference type="SAM" id="MobiDB-lite"/>
    </source>
</evidence>
<accession>A0A4Q0Q3W1</accession>
<evidence type="ECO:0000313" key="4">
    <source>
        <dbReference type="Proteomes" id="UP000290174"/>
    </source>
</evidence>
<feature type="region of interest" description="Disordered" evidence="1">
    <location>
        <begin position="50"/>
        <end position="73"/>
    </location>
</feature>
<organism evidence="3 4">
    <name type="scientific">Bradyrhizobium zhanjiangense</name>
    <dbReference type="NCBI Taxonomy" id="1325107"/>
    <lineage>
        <taxon>Bacteria</taxon>
        <taxon>Pseudomonadati</taxon>
        <taxon>Pseudomonadota</taxon>
        <taxon>Alphaproteobacteria</taxon>
        <taxon>Hyphomicrobiales</taxon>
        <taxon>Nitrobacteraceae</taxon>
        <taxon>Bradyrhizobium</taxon>
    </lineage>
</organism>
<keyword evidence="2" id="KW-0732">Signal</keyword>
<name>A0A4Q0Q3W1_9BRAD</name>
<protein>
    <submittedName>
        <fullName evidence="3">Uncharacterized protein</fullName>
    </submittedName>
</protein>
<proteinExistence type="predicted"/>
<dbReference type="Proteomes" id="UP000290174">
    <property type="component" value="Unassembled WGS sequence"/>
</dbReference>
<feature type="signal peptide" evidence="2">
    <location>
        <begin position="1"/>
        <end position="19"/>
    </location>
</feature>
<dbReference type="EMBL" id="RKMK01000132">
    <property type="protein sequence ID" value="RXG83505.1"/>
    <property type="molecule type" value="Genomic_DNA"/>
</dbReference>
<sequence length="73" mass="7787">MRSVLSLGLLIALCASADAATAHHSKPRHLIVRPSQGLTLRHAVPGRAYAAPRPPIRYDEMPGSNDPSKFGGM</sequence>
<comment type="caution">
    <text evidence="3">The sequence shown here is derived from an EMBL/GenBank/DDBJ whole genome shotgun (WGS) entry which is preliminary data.</text>
</comment>